<dbReference type="Proteomes" id="UP000094236">
    <property type="component" value="Unassembled WGS sequence"/>
</dbReference>
<keyword evidence="3" id="KW-1185">Reference proteome</keyword>
<name>A0A1E4TXF8_PACTA</name>
<proteinExistence type="predicted"/>
<evidence type="ECO:0000256" key="1">
    <source>
        <dbReference type="SAM" id="MobiDB-lite"/>
    </source>
</evidence>
<reference evidence="3" key="1">
    <citation type="submission" date="2016-05" db="EMBL/GenBank/DDBJ databases">
        <title>Comparative genomics of biotechnologically important yeasts.</title>
        <authorList>
            <consortium name="DOE Joint Genome Institute"/>
            <person name="Riley R."/>
            <person name="Haridas S."/>
            <person name="Wolfe K.H."/>
            <person name="Lopes M.R."/>
            <person name="Hittinger C.T."/>
            <person name="Goker M."/>
            <person name="Salamov A."/>
            <person name="Wisecaver J."/>
            <person name="Long T.M."/>
            <person name="Aerts A.L."/>
            <person name="Barry K."/>
            <person name="Choi C."/>
            <person name="Clum A."/>
            <person name="Coughlan A.Y."/>
            <person name="Deshpande S."/>
            <person name="Douglass A.P."/>
            <person name="Hanson S.J."/>
            <person name="Klenk H.-P."/>
            <person name="Labutti K."/>
            <person name="Lapidus A."/>
            <person name="Lindquist E."/>
            <person name="Lipzen A."/>
            <person name="Meier-Kolthoff J.P."/>
            <person name="Ohm R.A."/>
            <person name="Otillar R.P."/>
            <person name="Pangilinan J."/>
            <person name="Peng Y."/>
            <person name="Rokas A."/>
            <person name="Rosa C.A."/>
            <person name="Scheuner C."/>
            <person name="Sibirny A.A."/>
            <person name="Slot J.C."/>
            <person name="Stielow J.B."/>
            <person name="Sun H."/>
            <person name="Kurtzman C.P."/>
            <person name="Blackwell M."/>
            <person name="Grigoriev I.V."/>
            <person name="Jeffries T.W."/>
        </authorList>
    </citation>
    <scope>NUCLEOTIDE SEQUENCE [LARGE SCALE GENOMIC DNA]</scope>
    <source>
        <strain evidence="3">NRRL Y-2460</strain>
    </source>
</reference>
<dbReference type="EMBL" id="KV454013">
    <property type="protein sequence ID" value="ODV96445.1"/>
    <property type="molecule type" value="Genomic_DNA"/>
</dbReference>
<protein>
    <submittedName>
        <fullName evidence="2">Uncharacterized protein</fullName>
    </submittedName>
</protein>
<gene>
    <name evidence="2" type="ORF">PACTADRAFT_2738</name>
</gene>
<accession>A0A1E4TXF8</accession>
<feature type="compositionally biased region" description="Polar residues" evidence="1">
    <location>
        <begin position="371"/>
        <end position="391"/>
    </location>
</feature>
<dbReference type="AlphaFoldDB" id="A0A1E4TXF8"/>
<feature type="region of interest" description="Disordered" evidence="1">
    <location>
        <begin position="649"/>
        <end position="670"/>
    </location>
</feature>
<sequence>MADTIPNHNLSLPENANLLLINIDKRDSTKEQKSQKVAASVATSQSLRPTNLEISLSSIAGAGSAGFNKTIFKFENSKQALTYLSYLLSDAPYEFPLLVLKDFNEIITRYEREKSFKDSLATKANKITDKLIMPSLLTYINHQGTISLRLTTNSQSVHENRFTDSDTTQLLSHTCQIIKQLMSISNSNFKASMYTNGILLDHLMNSAIIALQKSSDLKKGKFDYDNHKKILMTTMSFIVQSVDFENIELLLDWFYKYFAARKDSLFVRNTLVSLFELSLDGLLQKKTKFNKATGNKENIIELLSQCVAMFTEPTSDGLEFDIPVLREKLSVITENCKQEIKTDTVNNFGQSVIEEKGNEKSNSTVIVSPNAVDSSTLQNKSQHPQSQSKSGIKNKDIESPSCFKHYLQEKSKSACQPVPPPKWISIFDYQLTNGKIKSASAPPLALSTSTNGRNVINNNNNSNALEFEEIENFPTSNFVDDTATEDLENTNQTLLPKNKKVKHQTQTQPHQNLEITKTSCKKRISKRSQGIKYNNYRHGHRRERFKKRLAELSERIFFHKKNEWIDIPETEVISTVQKNHHSFWRYWFFDYYHNQAEQENKDNSNRNITDIVVTQKVAEHNKFSAVKRRAKKSQDKYGRLLIAKSANHRAKKINKRNKKKNNAKRRNNKRNKVFKVPKKTASLSNKPKNIHNRLKNYYKLHGFESADLTGLRSLEKTTFRPFRGKYDKLQTKVQARADRLVFLFLGIERGGGSM</sequence>
<feature type="region of interest" description="Disordered" evidence="1">
    <location>
        <begin position="371"/>
        <end position="396"/>
    </location>
</feature>
<evidence type="ECO:0000313" key="2">
    <source>
        <dbReference type="EMBL" id="ODV96445.1"/>
    </source>
</evidence>
<evidence type="ECO:0000313" key="3">
    <source>
        <dbReference type="Proteomes" id="UP000094236"/>
    </source>
</evidence>
<organism evidence="2 3">
    <name type="scientific">Pachysolen tannophilus NRRL Y-2460</name>
    <dbReference type="NCBI Taxonomy" id="669874"/>
    <lineage>
        <taxon>Eukaryota</taxon>
        <taxon>Fungi</taxon>
        <taxon>Dikarya</taxon>
        <taxon>Ascomycota</taxon>
        <taxon>Saccharomycotina</taxon>
        <taxon>Pichiomycetes</taxon>
        <taxon>Pachysolenaceae</taxon>
        <taxon>Pachysolen</taxon>
    </lineage>
</organism>